<sequence>MRRYCETDELAVRFRRHTRTIRDRIQKGCPVNGRRLKLPATRLGKKWQVREDWLVLFEHEARPPIGRPGLDRNRGVVSAGARGIA</sequence>
<protein>
    <recommendedName>
        <fullName evidence="3">Helix-turn-helix domain-containing protein</fullName>
    </recommendedName>
</protein>
<gene>
    <name evidence="1" type="ORF">BMG03_10150</name>
</gene>
<evidence type="ECO:0008006" key="3">
    <source>
        <dbReference type="Google" id="ProtNLM"/>
    </source>
</evidence>
<dbReference type="Proteomes" id="UP000185622">
    <property type="component" value="Chromosome"/>
</dbReference>
<evidence type="ECO:0000313" key="1">
    <source>
        <dbReference type="EMBL" id="AQS49822.1"/>
    </source>
</evidence>
<reference evidence="1 2" key="1">
    <citation type="submission" date="2017-01" db="EMBL/GenBank/DDBJ databases">
        <title>The complete genome sequence of a sulfur-oxidizing marine bacterium Thioclava sp. 25B10_4T.</title>
        <authorList>
            <person name="Liu Y."/>
            <person name="Lai Q."/>
            <person name="Shao Z."/>
        </authorList>
    </citation>
    <scope>NUCLEOTIDE SEQUENCE [LARGE SCALE GENOMIC DNA]</scope>
    <source>
        <strain evidence="1 2">25B10_4</strain>
    </source>
</reference>
<name>A0ABM6ILN3_9RHOB</name>
<organism evidence="1 2">
    <name type="scientific">Thioclava nitratireducens</name>
    <dbReference type="NCBI Taxonomy" id="1915078"/>
    <lineage>
        <taxon>Bacteria</taxon>
        <taxon>Pseudomonadati</taxon>
        <taxon>Pseudomonadota</taxon>
        <taxon>Alphaproteobacteria</taxon>
        <taxon>Rhodobacterales</taxon>
        <taxon>Paracoccaceae</taxon>
        <taxon>Thioclava</taxon>
    </lineage>
</organism>
<keyword evidence="2" id="KW-1185">Reference proteome</keyword>
<dbReference type="EMBL" id="CP019437">
    <property type="protein sequence ID" value="AQS49822.1"/>
    <property type="molecule type" value="Genomic_DNA"/>
</dbReference>
<evidence type="ECO:0000313" key="2">
    <source>
        <dbReference type="Proteomes" id="UP000185622"/>
    </source>
</evidence>
<accession>A0ABM6ILN3</accession>
<proteinExistence type="predicted"/>